<evidence type="ECO:0000256" key="1">
    <source>
        <dbReference type="ARBA" id="ARBA00004141"/>
    </source>
</evidence>
<evidence type="ECO:0000256" key="5">
    <source>
        <dbReference type="ARBA" id="ARBA00023136"/>
    </source>
</evidence>
<dbReference type="GO" id="GO:0006937">
    <property type="term" value="P:regulation of muscle contraction"/>
    <property type="evidence" value="ECO:0007669"/>
    <property type="project" value="TreeGrafter"/>
</dbReference>
<keyword evidence="8" id="KW-1185">Reference proteome</keyword>
<comment type="similarity">
    <text evidence="2">Belongs to the unc-93 family.</text>
</comment>
<dbReference type="InterPro" id="IPR051951">
    <property type="entry name" value="UNC-93_regulatory"/>
</dbReference>
<accession>A0A8J1UUK7</accession>
<evidence type="ECO:0000313" key="8">
    <source>
        <dbReference type="Proteomes" id="UP000749559"/>
    </source>
</evidence>
<evidence type="ECO:0000256" key="3">
    <source>
        <dbReference type="ARBA" id="ARBA00022692"/>
    </source>
</evidence>
<dbReference type="AlphaFoldDB" id="A0A8J1UUK7"/>
<dbReference type="PANTHER" id="PTHR19444">
    <property type="entry name" value="UNC-93 RELATED"/>
    <property type="match status" value="1"/>
</dbReference>
<dbReference type="PANTHER" id="PTHR19444:SF13">
    <property type="entry name" value="PROTEIN UNC-93 HOMOLOG A"/>
    <property type="match status" value="1"/>
</dbReference>
<gene>
    <name evidence="7" type="ORF">OFUS_LOCUS5515</name>
</gene>
<dbReference type="InterPro" id="IPR036259">
    <property type="entry name" value="MFS_trans_sf"/>
</dbReference>
<evidence type="ECO:0000256" key="4">
    <source>
        <dbReference type="ARBA" id="ARBA00022989"/>
    </source>
</evidence>
<keyword evidence="4" id="KW-1133">Transmembrane helix</keyword>
<dbReference type="Pfam" id="PF05978">
    <property type="entry name" value="UNC-93"/>
    <property type="match status" value="1"/>
</dbReference>
<dbReference type="GO" id="GO:0005886">
    <property type="term" value="C:plasma membrane"/>
    <property type="evidence" value="ECO:0007669"/>
    <property type="project" value="TreeGrafter"/>
</dbReference>
<dbReference type="Proteomes" id="UP000749559">
    <property type="component" value="Unassembled WGS sequence"/>
</dbReference>
<dbReference type="Gene3D" id="1.20.1250.20">
    <property type="entry name" value="MFS general substrate transporter like domains"/>
    <property type="match status" value="1"/>
</dbReference>
<dbReference type="SUPFAM" id="SSF103473">
    <property type="entry name" value="MFS general substrate transporter"/>
    <property type="match status" value="1"/>
</dbReference>
<keyword evidence="6" id="KW-0325">Glycoprotein</keyword>
<dbReference type="InterPro" id="IPR010291">
    <property type="entry name" value="Ion_channel_UNC-93"/>
</dbReference>
<evidence type="ECO:0000256" key="6">
    <source>
        <dbReference type="ARBA" id="ARBA00023180"/>
    </source>
</evidence>
<evidence type="ECO:0000256" key="2">
    <source>
        <dbReference type="ARBA" id="ARBA00009172"/>
    </source>
</evidence>
<comment type="caution">
    <text evidence="7">The sequence shown here is derived from an EMBL/GenBank/DDBJ whole genome shotgun (WGS) entry which is preliminary data.</text>
</comment>
<proteinExistence type="inferred from homology"/>
<reference evidence="7" key="1">
    <citation type="submission" date="2022-03" db="EMBL/GenBank/DDBJ databases">
        <authorList>
            <person name="Martin C."/>
        </authorList>
    </citation>
    <scope>NUCLEOTIDE SEQUENCE</scope>
</reference>
<dbReference type="EMBL" id="CAIIXF020000003">
    <property type="protein sequence ID" value="CAH1778622.1"/>
    <property type="molecule type" value="Genomic_DNA"/>
</dbReference>
<keyword evidence="3" id="KW-0812">Transmembrane</keyword>
<dbReference type="OrthoDB" id="78663at2759"/>
<dbReference type="CDD" id="cd17406">
    <property type="entry name" value="MFS_unc93A_like"/>
    <property type="match status" value="1"/>
</dbReference>
<protein>
    <submittedName>
        <fullName evidence="7">Uncharacterized protein</fullName>
    </submittedName>
</protein>
<dbReference type="GO" id="GO:0015459">
    <property type="term" value="F:potassium channel regulator activity"/>
    <property type="evidence" value="ECO:0007669"/>
    <property type="project" value="TreeGrafter"/>
</dbReference>
<dbReference type="FunFam" id="1.20.1250.20:FF:000290">
    <property type="entry name" value="Unc-93 homolog A"/>
    <property type="match status" value="1"/>
</dbReference>
<keyword evidence="5" id="KW-0472">Membrane</keyword>
<dbReference type="GO" id="GO:0055120">
    <property type="term" value="C:striated muscle dense body"/>
    <property type="evidence" value="ECO:0007669"/>
    <property type="project" value="TreeGrafter"/>
</dbReference>
<dbReference type="GO" id="GO:0043266">
    <property type="term" value="P:regulation of potassium ion transport"/>
    <property type="evidence" value="ECO:0007669"/>
    <property type="project" value="TreeGrafter"/>
</dbReference>
<comment type="subcellular location">
    <subcellularLocation>
        <location evidence="1">Membrane</location>
        <topology evidence="1">Multi-pass membrane protein</topology>
    </subcellularLocation>
</comment>
<evidence type="ECO:0000313" key="7">
    <source>
        <dbReference type="EMBL" id="CAH1778622.1"/>
    </source>
</evidence>
<name>A0A8J1UUK7_OWEFU</name>
<sequence length="522" mass="58365">MSRDNKGYVNDYEGKSGFSDIALKEAHPNNYGVKEAYPMDAIQNGSPVNDYSTMDPKDIKRAKLRIYKNIIVVSFGFLFNFTAFSSLSNLQSSLNKEEGLGTGGLAVLYAALVVSCMFLPKFLIAHFGCKWTIVAAIVCYSAYIAANFHAVWATIVPGAIILGFGAAPLWSAKCTYVTEVGKKYALLSGESKDAVINRFFGIFFLIFQTSQIWGNLISSFVLNRRVDNSTRPSEEILAQCGANYCKEPENNPNSLLKKPPISQVHMLCGIYVASAFFGAILVALFLDKLDREVSEQEEQRREAEARANNENYVEKSKSEKYKPELLIATFAHLRDINQVLLIPLTMYSGLEQAFITGDFTKAFVGCSLGIWMVGFVMITFGVTNSICSYLLGAGVKYIGRLPFFCAAAVLNYGVQVTFLLWKPHPDYLPVFFVLAALWGMSDAVWQAQINALYGFLFTDQSEAAFANYRMWESIGFIMAFAYSNWICITVKIYILMGFLTVGMLGYFIVEWRQRKHRSADLD</sequence>
<organism evidence="7 8">
    <name type="scientific">Owenia fusiformis</name>
    <name type="common">Polychaete worm</name>
    <dbReference type="NCBI Taxonomy" id="6347"/>
    <lineage>
        <taxon>Eukaryota</taxon>
        <taxon>Metazoa</taxon>
        <taxon>Spiralia</taxon>
        <taxon>Lophotrochozoa</taxon>
        <taxon>Annelida</taxon>
        <taxon>Polychaeta</taxon>
        <taxon>Sedentaria</taxon>
        <taxon>Canalipalpata</taxon>
        <taxon>Sabellida</taxon>
        <taxon>Oweniida</taxon>
        <taxon>Oweniidae</taxon>
        <taxon>Owenia</taxon>
    </lineage>
</organism>